<feature type="transmembrane region" description="Helical" evidence="6">
    <location>
        <begin position="117"/>
        <end position="133"/>
    </location>
</feature>
<keyword evidence="5 6" id="KW-0472">Membrane</keyword>
<dbReference type="InterPro" id="IPR004680">
    <property type="entry name" value="Cit_transptr-like_dom"/>
</dbReference>
<evidence type="ECO:0000313" key="9">
    <source>
        <dbReference type="Proteomes" id="UP000006462"/>
    </source>
</evidence>
<keyword evidence="2" id="KW-0813">Transport</keyword>
<protein>
    <recommendedName>
        <fullName evidence="7">Citrate transporter-like domain-containing protein</fullName>
    </recommendedName>
</protein>
<reference evidence="8 9" key="1">
    <citation type="submission" date="2009-12" db="EMBL/GenBank/DDBJ databases">
        <authorList>
            <person name="Shrivastava S."/>
            <person name="Madupu R."/>
            <person name="Durkin A.S."/>
            <person name="Torralba M."/>
            <person name="Methe B."/>
            <person name="Sutton G.G."/>
            <person name="Strausberg R.L."/>
            <person name="Nelson K.E."/>
        </authorList>
    </citation>
    <scope>NUCLEOTIDE SEQUENCE [LARGE SCALE GENOMIC DNA]</scope>
    <source>
        <strain evidence="8 9">W5455</strain>
    </source>
</reference>
<feature type="transmembrane region" description="Helical" evidence="6">
    <location>
        <begin position="93"/>
        <end position="111"/>
    </location>
</feature>
<gene>
    <name evidence="8" type="ORF">HMPREF7215_1995</name>
</gene>
<evidence type="ECO:0000256" key="6">
    <source>
        <dbReference type="SAM" id="Phobius"/>
    </source>
</evidence>
<dbReference type="Pfam" id="PF03600">
    <property type="entry name" value="CitMHS"/>
    <property type="match status" value="1"/>
</dbReference>
<evidence type="ECO:0000313" key="8">
    <source>
        <dbReference type="EMBL" id="EFB89552.1"/>
    </source>
</evidence>
<feature type="transmembrane region" description="Helical" evidence="6">
    <location>
        <begin position="181"/>
        <end position="206"/>
    </location>
</feature>
<proteinExistence type="predicted"/>
<evidence type="ECO:0000256" key="2">
    <source>
        <dbReference type="ARBA" id="ARBA00022448"/>
    </source>
</evidence>
<feature type="transmembrane region" description="Helical" evidence="6">
    <location>
        <begin position="291"/>
        <end position="308"/>
    </location>
</feature>
<evidence type="ECO:0000256" key="1">
    <source>
        <dbReference type="ARBA" id="ARBA00004141"/>
    </source>
</evidence>
<keyword evidence="9" id="KW-1185">Reference proteome</keyword>
<accession>A0ABM9ZRS3</accession>
<sequence length="323" mass="34203">MILIFNEKVSLKMLMIISNAGAQCGRYTRISPDGNIVLNLLAKQGIEGGLFVLTAHMTMAMAIISILALVYFKGHKAKKGGAVRLETEKLTRKQVVALVVFVLVVLCVIVLKKDSGFMGIVGAVVLILIGVIDEKSAFKTIPWNIIMMVAGVGMLMNIVIISGGIDILTGAIAALTSPVTAGGVSCMTASVMSWFSSTLGVVVPTLTPAVSKLAAEIGGNVTAIGLLSSILIGSSSACFSPASSVGGVILSTVVGDEKSKGVIDENKTFVVLFIPVHLHGDYLISHLDYGALQYFFVTGFLFLWEFLLRRFLFRAGGEPFSVL</sequence>
<name>A0ABM9ZRS3_9BACT</name>
<evidence type="ECO:0000259" key="7">
    <source>
        <dbReference type="Pfam" id="PF03600"/>
    </source>
</evidence>
<feature type="transmembrane region" description="Helical" evidence="6">
    <location>
        <begin position="213"/>
        <end position="232"/>
    </location>
</feature>
<dbReference type="Proteomes" id="UP000006462">
    <property type="component" value="Unassembled WGS sequence"/>
</dbReference>
<feature type="domain" description="Citrate transporter-like" evidence="7">
    <location>
        <begin position="14"/>
        <end position="222"/>
    </location>
</feature>
<evidence type="ECO:0000256" key="3">
    <source>
        <dbReference type="ARBA" id="ARBA00022692"/>
    </source>
</evidence>
<dbReference type="EMBL" id="ADFP01000128">
    <property type="protein sequence ID" value="EFB89552.1"/>
    <property type="molecule type" value="Genomic_DNA"/>
</dbReference>
<comment type="subcellular location">
    <subcellularLocation>
        <location evidence="1">Membrane</location>
        <topology evidence="1">Multi-pass membrane protein</topology>
    </subcellularLocation>
</comment>
<feature type="transmembrane region" description="Helical" evidence="6">
    <location>
        <begin position="145"/>
        <end position="175"/>
    </location>
</feature>
<evidence type="ECO:0000256" key="4">
    <source>
        <dbReference type="ARBA" id="ARBA00022989"/>
    </source>
</evidence>
<organism evidence="8 9">
    <name type="scientific">Pyramidobacter piscolens W5455</name>
    <dbReference type="NCBI Taxonomy" id="352165"/>
    <lineage>
        <taxon>Bacteria</taxon>
        <taxon>Thermotogati</taxon>
        <taxon>Synergistota</taxon>
        <taxon>Synergistia</taxon>
        <taxon>Synergistales</taxon>
        <taxon>Dethiosulfovibrionaceae</taxon>
        <taxon>Pyramidobacter</taxon>
    </lineage>
</organism>
<evidence type="ECO:0000256" key="5">
    <source>
        <dbReference type="ARBA" id="ARBA00023136"/>
    </source>
</evidence>
<feature type="transmembrane region" description="Helical" evidence="6">
    <location>
        <begin position="50"/>
        <end position="72"/>
    </location>
</feature>
<keyword evidence="4 6" id="KW-1133">Transmembrane helix</keyword>
<keyword evidence="3 6" id="KW-0812">Transmembrane</keyword>
<comment type="caution">
    <text evidence="8">The sequence shown here is derived from an EMBL/GenBank/DDBJ whole genome shotgun (WGS) entry which is preliminary data.</text>
</comment>